<keyword evidence="4" id="KW-0378">Hydrolase</keyword>
<dbReference type="EMBL" id="CP042476">
    <property type="protein sequence ID" value="QED36551.1"/>
    <property type="molecule type" value="Genomic_DNA"/>
</dbReference>
<keyword evidence="2" id="KW-0472">Membrane</keyword>
<evidence type="ECO:0000313" key="4">
    <source>
        <dbReference type="EMBL" id="QED36551.1"/>
    </source>
</evidence>
<dbReference type="SUPFAM" id="SSF56219">
    <property type="entry name" value="DNase I-like"/>
    <property type="match status" value="1"/>
</dbReference>
<feature type="transmembrane region" description="Helical" evidence="2">
    <location>
        <begin position="61"/>
        <end position="79"/>
    </location>
</feature>
<keyword evidence="2" id="KW-1133">Transmembrane helix</keyword>
<feature type="region of interest" description="Disordered" evidence="1">
    <location>
        <begin position="329"/>
        <end position="359"/>
    </location>
</feature>
<feature type="compositionally biased region" description="Acidic residues" evidence="1">
    <location>
        <begin position="330"/>
        <end position="342"/>
    </location>
</feature>
<keyword evidence="4" id="KW-0540">Nuclease</keyword>
<organism evidence="4 5">
    <name type="scientific">Antarcticibacterium arcticum</name>
    <dbReference type="NCBI Taxonomy" id="2585771"/>
    <lineage>
        <taxon>Bacteria</taxon>
        <taxon>Pseudomonadati</taxon>
        <taxon>Bacteroidota</taxon>
        <taxon>Flavobacteriia</taxon>
        <taxon>Flavobacteriales</taxon>
        <taxon>Flavobacteriaceae</taxon>
        <taxon>Antarcticibacterium</taxon>
    </lineage>
</organism>
<evidence type="ECO:0000256" key="1">
    <source>
        <dbReference type="SAM" id="MobiDB-lite"/>
    </source>
</evidence>
<evidence type="ECO:0000313" key="5">
    <source>
        <dbReference type="Proteomes" id="UP000321954"/>
    </source>
</evidence>
<dbReference type="GO" id="GO:0004519">
    <property type="term" value="F:endonuclease activity"/>
    <property type="evidence" value="ECO:0007669"/>
    <property type="project" value="UniProtKB-KW"/>
</dbReference>
<keyword evidence="2" id="KW-0812">Transmembrane</keyword>
<dbReference type="AlphaFoldDB" id="A0A5B8YG43"/>
<gene>
    <name evidence="4" type="ORF">FK178_01940</name>
</gene>
<dbReference type="Proteomes" id="UP000321954">
    <property type="component" value="Chromosome"/>
</dbReference>
<proteinExistence type="predicted"/>
<feature type="domain" description="Endonuclease/exonuclease/phosphatase" evidence="3">
    <location>
        <begin position="110"/>
        <end position="314"/>
    </location>
</feature>
<dbReference type="OrthoDB" id="9796594at2"/>
<keyword evidence="4" id="KW-0255">Endonuclease</keyword>
<dbReference type="KEGG" id="anp:FK178_01940"/>
<evidence type="ECO:0000256" key="2">
    <source>
        <dbReference type="SAM" id="Phobius"/>
    </source>
</evidence>
<dbReference type="Gene3D" id="3.60.10.10">
    <property type="entry name" value="Endonuclease/exonuclease/phosphatase"/>
    <property type="match status" value="1"/>
</dbReference>
<evidence type="ECO:0000259" key="3">
    <source>
        <dbReference type="Pfam" id="PF03372"/>
    </source>
</evidence>
<dbReference type="InterPro" id="IPR005135">
    <property type="entry name" value="Endo/exonuclease/phosphatase"/>
</dbReference>
<reference evidence="4 5" key="1">
    <citation type="submission" date="2019-08" db="EMBL/GenBank/DDBJ databases">
        <title>Antarcticibacterium arcticum sp. nov., a bacterium isolated from marine sediment of the Canadian Beaufort Sea.</title>
        <authorList>
            <person name="Lee Y.M."/>
            <person name="Baek K."/>
            <person name="Lee D.-H."/>
            <person name="Shin S.C."/>
            <person name="Jin Y.K."/>
            <person name="Park Y."/>
        </authorList>
    </citation>
    <scope>NUCLEOTIDE SEQUENCE [LARGE SCALE GENOMIC DNA]</scope>
    <source>
        <strain evidence="4 5">PAMC 28998</strain>
    </source>
</reference>
<dbReference type="Pfam" id="PF03372">
    <property type="entry name" value="Exo_endo_phos"/>
    <property type="match status" value="1"/>
</dbReference>
<accession>A0A5B8YG43</accession>
<feature type="transmembrane region" description="Helical" evidence="2">
    <location>
        <begin position="6"/>
        <end position="24"/>
    </location>
</feature>
<sequence length="359" mass="41719">MDFSEIVFAFLSVLMLIPTLASLTKFDEWWVRAFDFPRIQISFLILVVLIITILIASYENVWQIILTCLLGLSLVYQIIKIFPYTILSRKQVLSFHGDDPTAIISILVSNVLTTNTRYDKLINLVNKKAPDILLTLETDKTWEEELKVLEKKYPYTVKIPLDNLYGMHLYSRLKLEQVKVKYLIKEDIPSIHGYLRLNNNERVKFHALHPQPPSPTEDPTSTNRDAELLLVGKDVKKDQESVVVFGDLNDVAWSRTTRLFQKLSGLLDPRIGRGFYNTFHADYRLLRWPLDHVFHTNDFTLIELSRGPNIGSDHFPMFIKLNYEPRAEILQEEPEEPTEDEKEWAKEKIESGNPTETEV</sequence>
<keyword evidence="5" id="KW-1185">Reference proteome</keyword>
<dbReference type="InterPro" id="IPR036691">
    <property type="entry name" value="Endo/exonu/phosph_ase_sf"/>
</dbReference>
<name>A0A5B8YG43_9FLAO</name>
<dbReference type="RefSeq" id="WP_146830471.1">
    <property type="nucleotide sequence ID" value="NZ_CP042476.1"/>
</dbReference>
<feature type="transmembrane region" description="Helical" evidence="2">
    <location>
        <begin position="36"/>
        <end position="55"/>
    </location>
</feature>
<protein>
    <submittedName>
        <fullName evidence="4">Endonuclease</fullName>
    </submittedName>
</protein>